<name>A0A9P6NPH7_9BASI</name>
<feature type="region of interest" description="Disordered" evidence="1">
    <location>
        <begin position="140"/>
        <end position="159"/>
    </location>
</feature>
<proteinExistence type="predicted"/>
<dbReference type="AlphaFoldDB" id="A0A9P6NPH7"/>
<evidence type="ECO:0000256" key="1">
    <source>
        <dbReference type="SAM" id="MobiDB-lite"/>
    </source>
</evidence>
<gene>
    <name evidence="2" type="ORF">CROQUDRAFT_132320</name>
</gene>
<accession>A0A9P6NPH7</accession>
<dbReference type="Proteomes" id="UP000886653">
    <property type="component" value="Unassembled WGS sequence"/>
</dbReference>
<dbReference type="EMBL" id="MU167243">
    <property type="protein sequence ID" value="KAG0147889.1"/>
    <property type="molecule type" value="Genomic_DNA"/>
</dbReference>
<organism evidence="2 3">
    <name type="scientific">Cronartium quercuum f. sp. fusiforme G11</name>
    <dbReference type="NCBI Taxonomy" id="708437"/>
    <lineage>
        <taxon>Eukaryota</taxon>
        <taxon>Fungi</taxon>
        <taxon>Dikarya</taxon>
        <taxon>Basidiomycota</taxon>
        <taxon>Pucciniomycotina</taxon>
        <taxon>Pucciniomycetes</taxon>
        <taxon>Pucciniales</taxon>
        <taxon>Coleosporiaceae</taxon>
        <taxon>Cronartium</taxon>
    </lineage>
</organism>
<evidence type="ECO:0000313" key="2">
    <source>
        <dbReference type="EMBL" id="KAG0147889.1"/>
    </source>
</evidence>
<evidence type="ECO:0000313" key="3">
    <source>
        <dbReference type="Proteomes" id="UP000886653"/>
    </source>
</evidence>
<reference evidence="2" key="1">
    <citation type="submission" date="2013-11" db="EMBL/GenBank/DDBJ databases">
        <title>Genome sequence of the fusiform rust pathogen reveals effectors for host alternation and coevolution with pine.</title>
        <authorList>
            <consortium name="DOE Joint Genome Institute"/>
            <person name="Smith K."/>
            <person name="Pendleton A."/>
            <person name="Kubisiak T."/>
            <person name="Anderson C."/>
            <person name="Salamov A."/>
            <person name="Aerts A."/>
            <person name="Riley R."/>
            <person name="Clum A."/>
            <person name="Lindquist E."/>
            <person name="Ence D."/>
            <person name="Campbell M."/>
            <person name="Kronenberg Z."/>
            <person name="Feau N."/>
            <person name="Dhillon B."/>
            <person name="Hamelin R."/>
            <person name="Burleigh J."/>
            <person name="Smith J."/>
            <person name="Yandell M."/>
            <person name="Nelson C."/>
            <person name="Grigoriev I."/>
            <person name="Davis J."/>
        </authorList>
    </citation>
    <scope>NUCLEOTIDE SEQUENCE</scope>
    <source>
        <strain evidence="2">G11</strain>
    </source>
</reference>
<comment type="caution">
    <text evidence="2">The sequence shown here is derived from an EMBL/GenBank/DDBJ whole genome shotgun (WGS) entry which is preliminary data.</text>
</comment>
<sequence>MDTNKHQKNDEALASSYISTRLADDNIPLIISLKEVHQNCLASSVYLMNQTIQKMNEMPAQLLKMALFYQCFSALSVDTLTSSLPQSWSHVNQPLEVQQKVMPNLVLMFSQNKVMKCQTRDKSLSKVLSASLTSNVHWAANTESSSTNKKGKGRDNNQH</sequence>
<keyword evidence="3" id="KW-1185">Reference proteome</keyword>
<protein>
    <submittedName>
        <fullName evidence="2">Uncharacterized protein</fullName>
    </submittedName>
</protein>